<comment type="catalytic activity">
    <reaction evidence="13 14">
        <text>a very-long-chain (3R)-3-hydroxyacyl-CoA = a very-long-chain (2E)-enoyl-CoA + H2O</text>
        <dbReference type="Rhea" id="RHEA:45812"/>
        <dbReference type="ChEBI" id="CHEBI:15377"/>
        <dbReference type="ChEBI" id="CHEBI:83728"/>
        <dbReference type="ChEBI" id="CHEBI:85440"/>
        <dbReference type="EC" id="4.2.1.134"/>
    </reaction>
</comment>
<feature type="transmembrane region" description="Helical" evidence="14">
    <location>
        <begin position="12"/>
        <end position="33"/>
    </location>
</feature>
<dbReference type="PANTHER" id="PTHR11035:SF3">
    <property type="entry name" value="VERY-LONG-CHAIN (3R)-3-HYDROXYACYL-COA DEHYDRATASE"/>
    <property type="match status" value="1"/>
</dbReference>
<feature type="transmembrane region" description="Helical" evidence="14">
    <location>
        <begin position="77"/>
        <end position="94"/>
    </location>
</feature>
<dbReference type="GO" id="GO:0102158">
    <property type="term" value="F:very-long-chain (3R)-3-hydroxyacyl-CoA dehydratase activity"/>
    <property type="evidence" value="ECO:0007669"/>
    <property type="project" value="UniProtKB-EC"/>
</dbReference>
<keyword evidence="12 14" id="KW-0456">Lyase</keyword>
<evidence type="ECO:0000256" key="3">
    <source>
        <dbReference type="ARBA" id="ARBA00007811"/>
    </source>
</evidence>
<feature type="transmembrane region" description="Helical" evidence="14">
    <location>
        <begin position="174"/>
        <end position="191"/>
    </location>
</feature>
<comment type="function">
    <text evidence="14">Catalyzes the third of the four reactions of the long-chain fatty acids elongation cycle. This endoplasmic reticulum-bound enzymatic process, allows the addition of two carbons to the chain of long- and very long-chain fatty acids/VLCFAs per cycle. This enzyme catalyzes the dehydration of the 3-hydroxyacyl-CoA intermediate into trans-2,3-enoyl-CoA, within each cycle of fatty acid elongation. Thereby, it participates to the production of VLCFAs of different chain lengths that are involved in multiple biological processes as precursors of membrane lipids and lipid mediators.</text>
</comment>
<dbReference type="GO" id="GO:0030497">
    <property type="term" value="P:fatty acid elongation"/>
    <property type="evidence" value="ECO:0007669"/>
    <property type="project" value="TreeGrafter"/>
</dbReference>
<dbReference type="PANTHER" id="PTHR11035">
    <property type="entry name" value="VERY-LONG-CHAIN (3R)-3-HYDROXYACYL-COA DEHYDRATASE"/>
    <property type="match status" value="1"/>
</dbReference>
<dbReference type="GO" id="GO:0030148">
    <property type="term" value="P:sphingolipid biosynthetic process"/>
    <property type="evidence" value="ECO:0007669"/>
    <property type="project" value="TreeGrafter"/>
</dbReference>
<comment type="pathway">
    <text evidence="2 14">Lipid metabolism; fatty acid biosynthesis.</text>
</comment>
<dbReference type="Proteomes" id="UP000292447">
    <property type="component" value="Chromosome V"/>
</dbReference>
<organism evidence="15 16">
    <name type="scientific">Metschnikowia aff. pulcherrima</name>
    <dbReference type="NCBI Taxonomy" id="2163413"/>
    <lineage>
        <taxon>Eukaryota</taxon>
        <taxon>Fungi</taxon>
        <taxon>Dikarya</taxon>
        <taxon>Ascomycota</taxon>
        <taxon>Saccharomycotina</taxon>
        <taxon>Pichiomycetes</taxon>
        <taxon>Metschnikowiaceae</taxon>
        <taxon>Metschnikowia</taxon>
    </lineage>
</organism>
<dbReference type="GO" id="GO:0005789">
    <property type="term" value="C:endoplasmic reticulum membrane"/>
    <property type="evidence" value="ECO:0007669"/>
    <property type="project" value="UniProtKB-SubCell"/>
</dbReference>
<evidence type="ECO:0000256" key="6">
    <source>
        <dbReference type="ARBA" id="ARBA00022692"/>
    </source>
</evidence>
<feature type="transmembrane region" description="Helical" evidence="14">
    <location>
        <begin position="144"/>
        <end position="168"/>
    </location>
</feature>
<evidence type="ECO:0000256" key="5">
    <source>
        <dbReference type="ARBA" id="ARBA00022516"/>
    </source>
</evidence>
<evidence type="ECO:0000256" key="11">
    <source>
        <dbReference type="ARBA" id="ARBA00023160"/>
    </source>
</evidence>
<reference evidence="16" key="1">
    <citation type="submission" date="2019-03" db="EMBL/GenBank/DDBJ databases">
        <title>Snf2 controls pulcherriminic acid biosynthesis and connects pigmentation and antifungal activity of the yeast Metschnikowia pulcherrima.</title>
        <authorList>
            <person name="Gore-Lloyd D."/>
            <person name="Sumann I."/>
            <person name="Brachmann A.O."/>
            <person name="Schneeberger K."/>
            <person name="Ortiz-Merino R.A."/>
            <person name="Moreno-Beltran M."/>
            <person name="Schlaefli M."/>
            <person name="Kirner P."/>
            <person name="Santos Kron A."/>
            <person name="Wolfe K.H."/>
            <person name="Piel J."/>
            <person name="Ahrens C.H."/>
            <person name="Henk D."/>
            <person name="Freimoser F.M."/>
        </authorList>
    </citation>
    <scope>NUCLEOTIDE SEQUENCE [LARGE SCALE GENOMIC DNA]</scope>
    <source>
        <strain evidence="16">APC 1.2</strain>
    </source>
</reference>
<comment type="subcellular location">
    <subcellularLocation>
        <location evidence="14">Endoplasmic reticulum membrane</location>
        <topology evidence="14">Multi-pass membrane protein</topology>
    </subcellularLocation>
    <subcellularLocation>
        <location evidence="1">Membrane</location>
        <topology evidence="1">Multi-pass membrane protein</topology>
    </subcellularLocation>
</comment>
<feature type="transmembrane region" description="Helical" evidence="14">
    <location>
        <begin position="106"/>
        <end position="123"/>
    </location>
</feature>
<dbReference type="UniPathway" id="UPA00094"/>
<evidence type="ECO:0000256" key="13">
    <source>
        <dbReference type="ARBA" id="ARBA00036671"/>
    </source>
</evidence>
<evidence type="ECO:0000256" key="10">
    <source>
        <dbReference type="ARBA" id="ARBA00023136"/>
    </source>
</evidence>
<comment type="similarity">
    <text evidence="3 14">Belongs to the very long-chain fatty acids dehydratase HACD family.</text>
</comment>
<dbReference type="Pfam" id="PF04387">
    <property type="entry name" value="PTPLA"/>
    <property type="match status" value="1"/>
</dbReference>
<sequence length="235" mass="26889">MALYPLPLNLRGLFFYNIASLTLWSCCLARFLVLLPLVGRRFLPAGIADFFHVVATLPLLGYFLVNSLRESPHKKSLWGLFNGARLVWVCYAVIFPHPKIAKHTSYSFLILAWCLQNILDLAYHSFKLKTRTSPKFLFWLHYNHFFVTFPVSFVSELTMVFLSLAFVQHSGLEYVLQACFLLYVPIGYYTFKHLLHRRNEKYTQYLLKRAQGRANGVDLGGQGSAGSAESSATLH</sequence>
<keyword evidence="14" id="KW-0256">Endoplasmic reticulum</keyword>
<keyword evidence="10 14" id="KW-0472">Membrane</keyword>
<evidence type="ECO:0000256" key="14">
    <source>
        <dbReference type="RuleBase" id="RU363109"/>
    </source>
</evidence>
<protein>
    <recommendedName>
        <fullName evidence="4 14">Very-long-chain (3R)-3-hydroxyacyl-CoA dehydratase</fullName>
        <ecNumber evidence="4 14">4.2.1.134</ecNumber>
    </recommendedName>
</protein>
<evidence type="ECO:0000256" key="1">
    <source>
        <dbReference type="ARBA" id="ARBA00004141"/>
    </source>
</evidence>
<evidence type="ECO:0000313" key="16">
    <source>
        <dbReference type="Proteomes" id="UP000292447"/>
    </source>
</evidence>
<keyword evidence="5 14" id="KW-0444">Lipid biosynthesis</keyword>
<dbReference type="InterPro" id="IPR007482">
    <property type="entry name" value="Tyr_Pase-like_PTPLA"/>
</dbReference>
<evidence type="ECO:0000256" key="8">
    <source>
        <dbReference type="ARBA" id="ARBA00022989"/>
    </source>
</evidence>
<evidence type="ECO:0000313" key="15">
    <source>
        <dbReference type="EMBL" id="QBM90031.1"/>
    </source>
</evidence>
<dbReference type="AlphaFoldDB" id="A0A4P6XVD4"/>
<name>A0A4P6XVD4_9ASCO</name>
<keyword evidence="7 14" id="KW-0276">Fatty acid metabolism</keyword>
<proteinExistence type="inferred from homology"/>
<evidence type="ECO:0000256" key="9">
    <source>
        <dbReference type="ARBA" id="ARBA00023098"/>
    </source>
</evidence>
<keyword evidence="9 14" id="KW-0443">Lipid metabolism</keyword>
<keyword evidence="16" id="KW-1185">Reference proteome</keyword>
<feature type="transmembrane region" description="Helical" evidence="14">
    <location>
        <begin position="45"/>
        <end position="65"/>
    </location>
</feature>
<dbReference type="STRING" id="2163413.A0A4P6XVD4"/>
<dbReference type="EMBL" id="CP034460">
    <property type="protein sequence ID" value="QBM90031.1"/>
    <property type="molecule type" value="Genomic_DNA"/>
</dbReference>
<keyword evidence="6 14" id="KW-0812">Transmembrane</keyword>
<evidence type="ECO:0000256" key="2">
    <source>
        <dbReference type="ARBA" id="ARBA00005194"/>
    </source>
</evidence>
<accession>A0A4P6XVD4</accession>
<evidence type="ECO:0000256" key="4">
    <source>
        <dbReference type="ARBA" id="ARBA00013122"/>
    </source>
</evidence>
<keyword evidence="11 14" id="KW-0275">Fatty acid biosynthesis</keyword>
<keyword evidence="8 14" id="KW-1133">Transmembrane helix</keyword>
<evidence type="ECO:0000256" key="7">
    <source>
        <dbReference type="ARBA" id="ARBA00022832"/>
    </source>
</evidence>
<dbReference type="GO" id="GO:0042761">
    <property type="term" value="P:very long-chain fatty acid biosynthetic process"/>
    <property type="evidence" value="ECO:0007669"/>
    <property type="project" value="TreeGrafter"/>
</dbReference>
<evidence type="ECO:0000256" key="12">
    <source>
        <dbReference type="ARBA" id="ARBA00023239"/>
    </source>
</evidence>
<gene>
    <name evidence="15" type="primary">MPUL0E02700</name>
    <name evidence="15" type="ORF">METSCH_E02700</name>
</gene>
<dbReference type="EC" id="4.2.1.134" evidence="4 14"/>